<name>A0A072PBZ6_9EURO</name>
<dbReference type="InterPro" id="IPR016035">
    <property type="entry name" value="Acyl_Trfase/lysoPLipase"/>
</dbReference>
<proteinExistence type="inferred from homology"/>
<dbReference type="GO" id="GO:0004623">
    <property type="term" value="F:phospholipase A2 activity"/>
    <property type="evidence" value="ECO:0007669"/>
    <property type="project" value="TreeGrafter"/>
</dbReference>
<dbReference type="Proteomes" id="UP000027920">
    <property type="component" value="Unassembled WGS sequence"/>
</dbReference>
<dbReference type="SUPFAM" id="SSF52151">
    <property type="entry name" value="FabD/lysophospholipase-like"/>
    <property type="match status" value="1"/>
</dbReference>
<comment type="similarity">
    <text evidence="1 10">Belongs to the lysophospholipase family.</text>
</comment>
<evidence type="ECO:0000256" key="5">
    <source>
        <dbReference type="ARBA" id="ARBA00022963"/>
    </source>
</evidence>
<keyword evidence="5 9" id="KW-0442">Lipid degradation</keyword>
<feature type="domain" description="PLA2c" evidence="11">
    <location>
        <begin position="63"/>
        <end position="614"/>
    </location>
</feature>
<dbReference type="OrthoDB" id="4084751at2759"/>
<keyword evidence="6 9" id="KW-0443">Lipid metabolism</keyword>
<dbReference type="PANTHER" id="PTHR10728:SF33">
    <property type="entry name" value="LYSOPHOSPHOLIPASE 1-RELATED"/>
    <property type="match status" value="1"/>
</dbReference>
<evidence type="ECO:0000256" key="9">
    <source>
        <dbReference type="PROSITE-ProRule" id="PRU00555"/>
    </source>
</evidence>
<evidence type="ECO:0000256" key="8">
    <source>
        <dbReference type="ARBA" id="ARBA00049531"/>
    </source>
</evidence>
<dbReference type="Pfam" id="PF01735">
    <property type="entry name" value="PLA2_B"/>
    <property type="match status" value="1"/>
</dbReference>
<dbReference type="VEuPathDB" id="FungiDB:A1O9_06973"/>
<evidence type="ECO:0000313" key="12">
    <source>
        <dbReference type="EMBL" id="KEF56783.1"/>
    </source>
</evidence>
<keyword evidence="4 9" id="KW-0378">Hydrolase</keyword>
<reference evidence="12 13" key="1">
    <citation type="submission" date="2013-03" db="EMBL/GenBank/DDBJ databases">
        <title>The Genome Sequence of Exophiala aquamarina CBS 119918.</title>
        <authorList>
            <consortium name="The Broad Institute Genomics Platform"/>
            <person name="Cuomo C."/>
            <person name="de Hoog S."/>
            <person name="Gorbushina A."/>
            <person name="Walker B."/>
            <person name="Young S.K."/>
            <person name="Zeng Q."/>
            <person name="Gargeya S."/>
            <person name="Fitzgerald M."/>
            <person name="Haas B."/>
            <person name="Abouelleil A."/>
            <person name="Allen A.W."/>
            <person name="Alvarado L."/>
            <person name="Arachchi H.M."/>
            <person name="Berlin A.M."/>
            <person name="Chapman S.B."/>
            <person name="Gainer-Dewar J."/>
            <person name="Goldberg J."/>
            <person name="Griggs A."/>
            <person name="Gujja S."/>
            <person name="Hansen M."/>
            <person name="Howarth C."/>
            <person name="Imamovic A."/>
            <person name="Ireland A."/>
            <person name="Larimer J."/>
            <person name="McCowan C."/>
            <person name="Murphy C."/>
            <person name="Pearson M."/>
            <person name="Poon T.W."/>
            <person name="Priest M."/>
            <person name="Roberts A."/>
            <person name="Saif S."/>
            <person name="Shea T."/>
            <person name="Sisk P."/>
            <person name="Sykes S."/>
            <person name="Wortman J."/>
            <person name="Nusbaum C."/>
            <person name="Birren B."/>
        </authorList>
    </citation>
    <scope>NUCLEOTIDE SEQUENCE [LARGE SCALE GENOMIC DNA]</scope>
    <source>
        <strain evidence="12 13">CBS 119918</strain>
    </source>
</reference>
<evidence type="ECO:0000259" key="11">
    <source>
        <dbReference type="PROSITE" id="PS51210"/>
    </source>
</evidence>
<dbReference type="Gene3D" id="3.40.1090.10">
    <property type="entry name" value="Cytosolic phospholipase A2 catalytic domain"/>
    <property type="match status" value="1"/>
</dbReference>
<keyword evidence="3" id="KW-0732">Signal</keyword>
<dbReference type="RefSeq" id="XP_013259373.1">
    <property type="nucleotide sequence ID" value="XM_013403919.1"/>
</dbReference>
<evidence type="ECO:0000256" key="2">
    <source>
        <dbReference type="ARBA" id="ARBA00013274"/>
    </source>
</evidence>
<comment type="caution">
    <text evidence="12">The sequence shown here is derived from an EMBL/GenBank/DDBJ whole genome shotgun (WGS) entry which is preliminary data.</text>
</comment>
<accession>A0A072PBZ6</accession>
<evidence type="ECO:0000313" key="13">
    <source>
        <dbReference type="Proteomes" id="UP000027920"/>
    </source>
</evidence>
<dbReference type="EMBL" id="AMGV01000005">
    <property type="protein sequence ID" value="KEF56783.1"/>
    <property type="molecule type" value="Genomic_DNA"/>
</dbReference>
<keyword evidence="7" id="KW-0325">Glycoprotein</keyword>
<dbReference type="PROSITE" id="PS51210">
    <property type="entry name" value="PLA2C"/>
    <property type="match status" value="1"/>
</dbReference>
<organism evidence="12 13">
    <name type="scientific">Exophiala aquamarina CBS 119918</name>
    <dbReference type="NCBI Taxonomy" id="1182545"/>
    <lineage>
        <taxon>Eukaryota</taxon>
        <taxon>Fungi</taxon>
        <taxon>Dikarya</taxon>
        <taxon>Ascomycota</taxon>
        <taxon>Pezizomycotina</taxon>
        <taxon>Eurotiomycetes</taxon>
        <taxon>Chaetothyriomycetidae</taxon>
        <taxon>Chaetothyriales</taxon>
        <taxon>Herpotrichiellaceae</taxon>
        <taxon>Exophiala</taxon>
    </lineage>
</organism>
<evidence type="ECO:0000256" key="7">
    <source>
        <dbReference type="ARBA" id="ARBA00023180"/>
    </source>
</evidence>
<dbReference type="GO" id="GO:0004622">
    <property type="term" value="F:phosphatidylcholine lysophospholipase activity"/>
    <property type="evidence" value="ECO:0007669"/>
    <property type="project" value="UniProtKB-EC"/>
</dbReference>
<evidence type="ECO:0000256" key="1">
    <source>
        <dbReference type="ARBA" id="ARBA00008780"/>
    </source>
</evidence>
<dbReference type="STRING" id="1182545.A0A072PBZ6"/>
<dbReference type="GeneID" id="25281887"/>
<comment type="catalytic activity">
    <reaction evidence="8 10">
        <text>a 1-acyl-sn-glycero-3-phosphocholine + H2O = sn-glycerol 3-phosphocholine + a fatty acid + H(+)</text>
        <dbReference type="Rhea" id="RHEA:15177"/>
        <dbReference type="ChEBI" id="CHEBI:15377"/>
        <dbReference type="ChEBI" id="CHEBI:15378"/>
        <dbReference type="ChEBI" id="CHEBI:16870"/>
        <dbReference type="ChEBI" id="CHEBI:28868"/>
        <dbReference type="ChEBI" id="CHEBI:58168"/>
        <dbReference type="EC" id="3.1.1.5"/>
    </reaction>
</comment>
<evidence type="ECO:0000256" key="10">
    <source>
        <dbReference type="RuleBase" id="RU362103"/>
    </source>
</evidence>
<dbReference type="AlphaFoldDB" id="A0A072PBZ6"/>
<dbReference type="HOGENOM" id="CLU_014602_0_0_1"/>
<protein>
    <recommendedName>
        <fullName evidence="2 10">Lysophospholipase</fullName>
        <ecNumber evidence="2 10">3.1.1.5</ecNumber>
    </recommendedName>
</protein>
<keyword evidence="13" id="KW-1185">Reference proteome</keyword>
<dbReference type="SMART" id="SM00022">
    <property type="entry name" value="PLAc"/>
    <property type="match status" value="1"/>
</dbReference>
<dbReference type="InterPro" id="IPR002642">
    <property type="entry name" value="LysoPLipase_cat_dom"/>
</dbReference>
<gene>
    <name evidence="12" type="ORF">A1O9_06973</name>
</gene>
<dbReference type="PANTHER" id="PTHR10728">
    <property type="entry name" value="CYTOSOLIC PHOSPHOLIPASE A2"/>
    <property type="match status" value="1"/>
</dbReference>
<evidence type="ECO:0000256" key="6">
    <source>
        <dbReference type="ARBA" id="ARBA00023098"/>
    </source>
</evidence>
<evidence type="ECO:0000256" key="4">
    <source>
        <dbReference type="ARBA" id="ARBA00022801"/>
    </source>
</evidence>
<dbReference type="GO" id="GO:0046475">
    <property type="term" value="P:glycerophospholipid catabolic process"/>
    <property type="evidence" value="ECO:0007669"/>
    <property type="project" value="TreeGrafter"/>
</dbReference>
<evidence type="ECO:0000256" key="3">
    <source>
        <dbReference type="ARBA" id="ARBA00022729"/>
    </source>
</evidence>
<dbReference type="GO" id="GO:0005829">
    <property type="term" value="C:cytosol"/>
    <property type="evidence" value="ECO:0007669"/>
    <property type="project" value="TreeGrafter"/>
</dbReference>
<dbReference type="EC" id="3.1.1.5" evidence="2 10"/>
<sequence length="650" mass="70837">MALVFVEMVGYFAIRPPGHGVKLTKLIPSITAALAGWTRYKVLVCGIQAANSIPDTYAPRYVDCPNGMELARKAPGLSSTEATWVRGRKAVAADAFSAYLQRLNLSNFDARNYTAWIFKDPAHNMPTLGFANSGGGFRAASTGIGGLRAFDNQLPAAVHAKTGGLLQSLTYFAGLSGGSWPPSSYAFHNYPAIDDLVKTWHVEIAHFSATNDSEYAATSQTYFEQIYSKAEAGFNVSVADYLGRGFGYQFLPGENGGLNLTWSSITELSKFKNFSGPMPILQTSSLNQSSFVEEGLYAPLENATIYEWNPFEFGSWDVGFTPTKYVGSVPNANGKAERCVENLDSAGFVMGSAAAAWNYWWIGIASNNSLGQFSKRSDSGTTLEKRQSGESLETLEALDHAFNQTFNLSLSQIANPSVPNPFGGHDNITLADGSEAGQSVPFWSLIQPARKVDFIIAWDDDGGETRPNYWNNGTNVWNTYNLAKAAGLPFPKVPPPETFLARNYTLKPVLFGCNSSLTTTGDSRSPIVLYLTNAPYSYYSNFSWQTPNMTWTEFHGVMVNSFDFVTQGNGTLDSEWAQCIGCAAIDRSLEKMGVERTKQCESCFANHCWDGTTSELPKGFVLDPSLQLNPSLGFVEWNKTQPFSGGGITG</sequence>